<dbReference type="InterPro" id="IPR029000">
    <property type="entry name" value="Cyclophilin-like_dom_sf"/>
</dbReference>
<name>A0A0R2SW34_9GAMM</name>
<dbReference type="SUPFAM" id="SSF50891">
    <property type="entry name" value="Cyclophilin-like"/>
    <property type="match status" value="1"/>
</dbReference>
<comment type="function">
    <text evidence="3">PPIases accelerate the folding of proteins. It catalyzes the cis-trans isomerization of proline imidic peptide bonds in oligopeptides.</text>
</comment>
<evidence type="ECO:0000256" key="1">
    <source>
        <dbReference type="ARBA" id="ARBA00023110"/>
    </source>
</evidence>
<dbReference type="Gene3D" id="2.40.100.10">
    <property type="entry name" value="Cyclophilin-like"/>
    <property type="match status" value="1"/>
</dbReference>
<organism evidence="5 6">
    <name type="scientific">OM182 bacterium BACL3 MAG-120619-bin3</name>
    <dbReference type="NCBI Taxonomy" id="1655593"/>
    <lineage>
        <taxon>Bacteria</taxon>
        <taxon>Pseudomonadati</taxon>
        <taxon>Pseudomonadota</taxon>
        <taxon>Gammaproteobacteria</taxon>
        <taxon>OMG group</taxon>
        <taxon>OM182 clade</taxon>
    </lineage>
</organism>
<proteinExistence type="inferred from homology"/>
<dbReference type="EC" id="5.2.1.8" evidence="3"/>
<comment type="similarity">
    <text evidence="3">Belongs to the cyclophilin-type PPIase family.</text>
</comment>
<keyword evidence="2 3" id="KW-0413">Isomerase</keyword>
<reference evidence="5 6" key="1">
    <citation type="submission" date="2015-10" db="EMBL/GenBank/DDBJ databases">
        <title>Metagenome-Assembled Genomes uncover a global brackish microbiome.</title>
        <authorList>
            <person name="Hugerth L.W."/>
            <person name="Larsson J."/>
            <person name="Alneberg J."/>
            <person name="Lindh M.V."/>
            <person name="Legrand C."/>
            <person name="Pinhassi J."/>
            <person name="Andersson A.F."/>
        </authorList>
    </citation>
    <scope>NUCLEOTIDE SEQUENCE [LARGE SCALE GENOMIC DNA]</scope>
    <source>
        <strain evidence="5">BACL22 MAG-120619-bin3</strain>
    </source>
</reference>
<dbReference type="EMBL" id="LICD01000210">
    <property type="protein sequence ID" value="KRO79156.1"/>
    <property type="molecule type" value="Genomic_DNA"/>
</dbReference>
<comment type="catalytic activity">
    <reaction evidence="3">
        <text>[protein]-peptidylproline (omega=180) = [protein]-peptidylproline (omega=0)</text>
        <dbReference type="Rhea" id="RHEA:16237"/>
        <dbReference type="Rhea" id="RHEA-COMP:10747"/>
        <dbReference type="Rhea" id="RHEA-COMP:10748"/>
        <dbReference type="ChEBI" id="CHEBI:83833"/>
        <dbReference type="ChEBI" id="CHEBI:83834"/>
        <dbReference type="EC" id="5.2.1.8"/>
    </reaction>
</comment>
<dbReference type="Proteomes" id="UP000051242">
    <property type="component" value="Unassembled WGS sequence"/>
</dbReference>
<dbReference type="GO" id="GO:0003755">
    <property type="term" value="F:peptidyl-prolyl cis-trans isomerase activity"/>
    <property type="evidence" value="ECO:0007669"/>
    <property type="project" value="UniProtKB-UniRule"/>
</dbReference>
<dbReference type="Pfam" id="PF00160">
    <property type="entry name" value="Pro_isomerase"/>
    <property type="match status" value="1"/>
</dbReference>
<dbReference type="PANTHER" id="PTHR45625:SF4">
    <property type="entry name" value="PEPTIDYLPROLYL ISOMERASE DOMAIN AND WD REPEAT-CONTAINING PROTEIN 1"/>
    <property type="match status" value="1"/>
</dbReference>
<evidence type="ECO:0000313" key="5">
    <source>
        <dbReference type="EMBL" id="KRO79156.1"/>
    </source>
</evidence>
<gene>
    <name evidence="5" type="ORF">ABR85_12815</name>
</gene>
<dbReference type="CDD" id="cd00317">
    <property type="entry name" value="cyclophilin"/>
    <property type="match status" value="1"/>
</dbReference>
<keyword evidence="1 3" id="KW-0697">Rotamase</keyword>
<evidence type="ECO:0000256" key="3">
    <source>
        <dbReference type="RuleBase" id="RU363019"/>
    </source>
</evidence>
<protein>
    <recommendedName>
        <fullName evidence="3">Peptidyl-prolyl cis-trans isomerase</fullName>
        <shortName evidence="3">PPIase</shortName>
        <ecNumber evidence="3">5.2.1.8</ecNumber>
    </recommendedName>
</protein>
<comment type="caution">
    <text evidence="5">The sequence shown here is derived from an EMBL/GenBank/DDBJ whole genome shotgun (WGS) entry which is preliminary data.</text>
</comment>
<dbReference type="AlphaFoldDB" id="A0A0R2SW34"/>
<accession>A0A0R2SW34</accession>
<evidence type="ECO:0000313" key="6">
    <source>
        <dbReference type="Proteomes" id="UP000051242"/>
    </source>
</evidence>
<dbReference type="PROSITE" id="PS50072">
    <property type="entry name" value="CSA_PPIASE_2"/>
    <property type="match status" value="1"/>
</dbReference>
<evidence type="ECO:0000259" key="4">
    <source>
        <dbReference type="PROSITE" id="PS50072"/>
    </source>
</evidence>
<dbReference type="PRINTS" id="PR00153">
    <property type="entry name" value="CSAPPISMRASE"/>
</dbReference>
<evidence type="ECO:0000256" key="2">
    <source>
        <dbReference type="ARBA" id="ARBA00023235"/>
    </source>
</evidence>
<dbReference type="InterPro" id="IPR044666">
    <property type="entry name" value="Cyclophilin_A-like"/>
</dbReference>
<dbReference type="InterPro" id="IPR002130">
    <property type="entry name" value="Cyclophilin-type_PPIase_dom"/>
</dbReference>
<dbReference type="PANTHER" id="PTHR45625">
    <property type="entry name" value="PEPTIDYL-PROLYL CIS-TRANS ISOMERASE-RELATED"/>
    <property type="match status" value="1"/>
</dbReference>
<feature type="domain" description="PPIase cyclophilin-type" evidence="4">
    <location>
        <begin position="13"/>
        <end position="134"/>
    </location>
</feature>
<sequence length="176" mass="19067">MFAAEPLIARITTNIGDITAELNDRAAPTTVANFVNLAQRGFYDGLTFHRWEKNFMIQGGDPLGDGTGGPGYRFSGEIILRHNQPGILSMANSGPGTDGSQFFITHLATAHLNGKHSVFGKVIDGLPVVQALRRKDAIVSIRIEGDYSALFERKAAQLADWNAVLESNYPDLLVAP</sequence>